<evidence type="ECO:0000313" key="2">
    <source>
        <dbReference type="EMBL" id="MBC3910272.1"/>
    </source>
</evidence>
<accession>A0ABR6ZEW1</accession>
<dbReference type="EMBL" id="JACOFX010000015">
    <property type="protein sequence ID" value="MBC3910272.1"/>
    <property type="molecule type" value="Genomic_DNA"/>
</dbReference>
<evidence type="ECO:0000256" key="1">
    <source>
        <dbReference type="SAM" id="Phobius"/>
    </source>
</evidence>
<feature type="transmembrane region" description="Helical" evidence="1">
    <location>
        <begin position="12"/>
        <end position="30"/>
    </location>
</feature>
<evidence type="ECO:0000313" key="3">
    <source>
        <dbReference type="Proteomes" id="UP000646911"/>
    </source>
</evidence>
<gene>
    <name evidence="2" type="ORF">H8L47_22155</name>
</gene>
<reference evidence="2 3" key="1">
    <citation type="submission" date="2020-08" db="EMBL/GenBank/DDBJ databases">
        <title>Novel species isolated from subtropical streams in China.</title>
        <authorList>
            <person name="Lu H."/>
        </authorList>
    </citation>
    <scope>NUCLEOTIDE SEQUENCE [LARGE SCALE GENOMIC DNA]</scope>
    <source>
        <strain evidence="2 3">NL8W</strain>
    </source>
</reference>
<keyword evidence="1" id="KW-1133">Transmembrane helix</keyword>
<protein>
    <submittedName>
        <fullName evidence="2">Uncharacterized protein</fullName>
    </submittedName>
</protein>
<keyword evidence="1" id="KW-0472">Membrane</keyword>
<comment type="caution">
    <text evidence="2">The sequence shown here is derived from an EMBL/GenBank/DDBJ whole genome shotgun (WGS) entry which is preliminary data.</text>
</comment>
<dbReference type="RefSeq" id="WP_186955780.1">
    <property type="nucleotide sequence ID" value="NZ_JACOFX010000015.1"/>
</dbReference>
<proteinExistence type="predicted"/>
<keyword evidence="1" id="KW-0812">Transmembrane</keyword>
<sequence>MSRPFSKKLLRLLWAAIMATVLALVFMAYLRPTFILDLANRFVIC</sequence>
<name>A0ABR6ZEW1_9BURK</name>
<keyword evidence="3" id="KW-1185">Reference proteome</keyword>
<dbReference type="Proteomes" id="UP000646911">
    <property type="component" value="Unassembled WGS sequence"/>
</dbReference>
<organism evidence="2 3">
    <name type="scientific">Undibacterium umbellatum</name>
    <dbReference type="NCBI Taxonomy" id="2762300"/>
    <lineage>
        <taxon>Bacteria</taxon>
        <taxon>Pseudomonadati</taxon>
        <taxon>Pseudomonadota</taxon>
        <taxon>Betaproteobacteria</taxon>
        <taxon>Burkholderiales</taxon>
        <taxon>Oxalobacteraceae</taxon>
        <taxon>Undibacterium</taxon>
    </lineage>
</organism>